<accession>A0A9W9LBD4</accession>
<dbReference type="InterPro" id="IPR000683">
    <property type="entry name" value="Gfo/Idh/MocA-like_OxRdtase_N"/>
</dbReference>
<dbReference type="Pfam" id="PF02894">
    <property type="entry name" value="GFO_IDH_MocA_C"/>
    <property type="match status" value="1"/>
</dbReference>
<dbReference type="InterPro" id="IPR036291">
    <property type="entry name" value="NAD(P)-bd_dom_sf"/>
</dbReference>
<dbReference type="EMBL" id="JAPQKL010000001">
    <property type="protein sequence ID" value="KAJ5145795.1"/>
    <property type="molecule type" value="Genomic_DNA"/>
</dbReference>
<dbReference type="Gene3D" id="3.40.50.720">
    <property type="entry name" value="NAD(P)-binding Rossmann-like Domain"/>
    <property type="match status" value="1"/>
</dbReference>
<dbReference type="RefSeq" id="XP_056526269.1">
    <property type="nucleotide sequence ID" value="XM_056661103.1"/>
</dbReference>
<gene>
    <name evidence="5" type="ORF">N7515_000359</name>
</gene>
<dbReference type="PANTHER" id="PTHR43708">
    <property type="entry name" value="CONSERVED EXPRESSED OXIDOREDUCTASE (EUROFUNG)"/>
    <property type="match status" value="1"/>
</dbReference>
<reference evidence="5" key="2">
    <citation type="journal article" date="2023" name="IMA Fungus">
        <title>Comparative genomic study of the Penicillium genus elucidates a diverse pangenome and 15 lateral gene transfer events.</title>
        <authorList>
            <person name="Petersen C."/>
            <person name="Sorensen T."/>
            <person name="Nielsen M.R."/>
            <person name="Sondergaard T.E."/>
            <person name="Sorensen J.L."/>
            <person name="Fitzpatrick D.A."/>
            <person name="Frisvad J.C."/>
            <person name="Nielsen K.L."/>
        </authorList>
    </citation>
    <scope>NUCLEOTIDE SEQUENCE</scope>
    <source>
        <strain evidence="5">IBT 22155</strain>
    </source>
</reference>
<dbReference type="SUPFAM" id="SSF51735">
    <property type="entry name" value="NAD(P)-binding Rossmann-fold domains"/>
    <property type="match status" value="1"/>
</dbReference>
<dbReference type="OrthoDB" id="2129491at2759"/>
<comment type="caution">
    <text evidence="5">The sequence shown here is derived from an EMBL/GenBank/DDBJ whole genome shotgun (WGS) entry which is preliminary data.</text>
</comment>
<sequence>MASKSYNIGIVGYGFSAKIFHIPFVKEVPELNLYAIVQRTPKQDDDAEKDHPGVKSFRTTEEMVQDPAVDIVIITTAPDSHFDLCKLALEAGKHVVCEKPFTPTAKEADDLIAIAKKNNKQLAVFQNRRFDADFVTLSKLVKSGSLGRISEFESHFDRHRPEEPAAGAHKWKNQVMPGGSAVYDLGAHLLDQAVVLLGKPQRLTGFVGSAREVNSSGYEDTFTVLLHYANGTMVTTKATVVSPEEEQLRFWVRGEKGSFKKYHLDIQEDQLKAGVMPADKGYGREPSERYGSLTTIQGDKPVKEVFPTVEPPTYTEYYRKLVRALNGEGQLPASGEEAREIIHLIELARESSRTGRTLDV</sequence>
<name>A0A9W9LBD4_9EURO</name>
<dbReference type="PANTHER" id="PTHR43708:SF5">
    <property type="entry name" value="CONSERVED EXPRESSED OXIDOREDUCTASE (EUROFUNG)-RELATED"/>
    <property type="match status" value="1"/>
</dbReference>
<evidence type="ECO:0000313" key="6">
    <source>
        <dbReference type="Proteomes" id="UP001149079"/>
    </source>
</evidence>
<evidence type="ECO:0000256" key="2">
    <source>
        <dbReference type="ARBA" id="ARBA00023002"/>
    </source>
</evidence>
<dbReference type="GO" id="GO:0000166">
    <property type="term" value="F:nucleotide binding"/>
    <property type="evidence" value="ECO:0007669"/>
    <property type="project" value="InterPro"/>
</dbReference>
<evidence type="ECO:0000259" key="4">
    <source>
        <dbReference type="Pfam" id="PF02894"/>
    </source>
</evidence>
<dbReference type="GO" id="GO:0016491">
    <property type="term" value="F:oxidoreductase activity"/>
    <property type="evidence" value="ECO:0007669"/>
    <property type="project" value="UniProtKB-KW"/>
</dbReference>
<dbReference type="Pfam" id="PF01408">
    <property type="entry name" value="GFO_IDH_MocA"/>
    <property type="match status" value="1"/>
</dbReference>
<comment type="similarity">
    <text evidence="1">Belongs to the Gfo/Idh/MocA family.</text>
</comment>
<reference evidence="5" key="1">
    <citation type="submission" date="2022-11" db="EMBL/GenBank/DDBJ databases">
        <authorList>
            <person name="Petersen C."/>
        </authorList>
    </citation>
    <scope>NUCLEOTIDE SEQUENCE</scope>
    <source>
        <strain evidence="5">IBT 22155</strain>
    </source>
</reference>
<dbReference type="AlphaFoldDB" id="A0A9W9LBD4"/>
<evidence type="ECO:0000259" key="3">
    <source>
        <dbReference type="Pfam" id="PF01408"/>
    </source>
</evidence>
<organism evidence="5 6">
    <name type="scientific">Penicillium bovifimosum</name>
    <dbReference type="NCBI Taxonomy" id="126998"/>
    <lineage>
        <taxon>Eukaryota</taxon>
        <taxon>Fungi</taxon>
        <taxon>Dikarya</taxon>
        <taxon>Ascomycota</taxon>
        <taxon>Pezizomycotina</taxon>
        <taxon>Eurotiomycetes</taxon>
        <taxon>Eurotiomycetidae</taxon>
        <taxon>Eurotiales</taxon>
        <taxon>Aspergillaceae</taxon>
        <taxon>Penicillium</taxon>
    </lineage>
</organism>
<proteinExistence type="inferred from homology"/>
<feature type="domain" description="Gfo/Idh/MocA-like oxidoreductase N-terminal" evidence="3">
    <location>
        <begin position="7"/>
        <end position="124"/>
    </location>
</feature>
<keyword evidence="6" id="KW-1185">Reference proteome</keyword>
<evidence type="ECO:0008006" key="7">
    <source>
        <dbReference type="Google" id="ProtNLM"/>
    </source>
</evidence>
<dbReference type="Gene3D" id="3.30.360.10">
    <property type="entry name" value="Dihydrodipicolinate Reductase, domain 2"/>
    <property type="match status" value="1"/>
</dbReference>
<dbReference type="Proteomes" id="UP001149079">
    <property type="component" value="Unassembled WGS sequence"/>
</dbReference>
<dbReference type="InterPro" id="IPR051317">
    <property type="entry name" value="Gfo/Idh/MocA_oxidoreduct"/>
</dbReference>
<keyword evidence="2" id="KW-0560">Oxidoreductase</keyword>
<feature type="domain" description="Gfo/Idh/MocA-like oxidoreductase C-terminal" evidence="4">
    <location>
        <begin position="139"/>
        <end position="359"/>
    </location>
</feature>
<evidence type="ECO:0000256" key="1">
    <source>
        <dbReference type="ARBA" id="ARBA00010928"/>
    </source>
</evidence>
<protein>
    <recommendedName>
        <fullName evidence="7">NAD binding Rossmann fold oxidoreductase</fullName>
    </recommendedName>
</protein>
<dbReference type="InterPro" id="IPR004104">
    <property type="entry name" value="Gfo/Idh/MocA-like_OxRdtase_C"/>
</dbReference>
<dbReference type="GeneID" id="81400273"/>
<dbReference type="SUPFAM" id="SSF55347">
    <property type="entry name" value="Glyceraldehyde-3-phosphate dehydrogenase-like, C-terminal domain"/>
    <property type="match status" value="1"/>
</dbReference>
<evidence type="ECO:0000313" key="5">
    <source>
        <dbReference type="EMBL" id="KAJ5145795.1"/>
    </source>
</evidence>